<dbReference type="SUPFAM" id="SSF81383">
    <property type="entry name" value="F-box domain"/>
    <property type="match status" value="1"/>
</dbReference>
<evidence type="ECO:0000313" key="2">
    <source>
        <dbReference type="EMBL" id="KZT35233.1"/>
    </source>
</evidence>
<dbReference type="Gene3D" id="1.20.1280.50">
    <property type="match status" value="1"/>
</dbReference>
<sequence>MAASLVVLPTELILDIASYLDVPSRWNLRRSCRRVRDVLAIMRPKSNSRVALQGSMELSERPLDVTVPVVSLSISTIGEIWTPLQAQQLTHLSHLHVKCPEHRLQLSVLFDGNLFPAVRHISFSRTLVQPFNMVLPFGVESFVVRHDMMRFFHPRTAKNPVWPRILRPVDPKKPHAHLKVVSFPVHHSFFGLEFLELLSQCLPWVQTLLLFNPRHNAITREFIMVQDGAGDFARWKEVIGRMQYLEKIALPLTIGAVFPTAPSHLPSPPRTPSPSFDSDYPPRSELLFSGPLSSSPGKTQAPAIVYVHDITERSAELKEVCPRLEFTGWLAPDGLRSPYGIVVGRLRHEYDDAGSLVMNWAAQAVHASDNWDGWPVLDSDILFPEPPLSHLSYTEV</sequence>
<dbReference type="InterPro" id="IPR036047">
    <property type="entry name" value="F-box-like_dom_sf"/>
</dbReference>
<dbReference type="EMBL" id="KV428147">
    <property type="protein sequence ID" value="KZT35233.1"/>
    <property type="molecule type" value="Genomic_DNA"/>
</dbReference>
<evidence type="ECO:0000313" key="3">
    <source>
        <dbReference type="Proteomes" id="UP000076798"/>
    </source>
</evidence>
<protein>
    <recommendedName>
        <fullName evidence="1">F-box domain-containing protein</fullName>
    </recommendedName>
</protein>
<dbReference type="AlphaFoldDB" id="A0A166ADZ7"/>
<dbReference type="Pfam" id="PF00646">
    <property type="entry name" value="F-box"/>
    <property type="match status" value="1"/>
</dbReference>
<feature type="domain" description="F-box" evidence="1">
    <location>
        <begin position="2"/>
        <end position="39"/>
    </location>
</feature>
<reference evidence="2 3" key="1">
    <citation type="journal article" date="2016" name="Mol. Biol. Evol.">
        <title>Comparative Genomics of Early-Diverging Mushroom-Forming Fungi Provides Insights into the Origins of Lignocellulose Decay Capabilities.</title>
        <authorList>
            <person name="Nagy L.G."/>
            <person name="Riley R."/>
            <person name="Tritt A."/>
            <person name="Adam C."/>
            <person name="Daum C."/>
            <person name="Floudas D."/>
            <person name="Sun H."/>
            <person name="Yadav J.S."/>
            <person name="Pangilinan J."/>
            <person name="Larsson K.H."/>
            <person name="Matsuura K."/>
            <person name="Barry K."/>
            <person name="Labutti K."/>
            <person name="Kuo R."/>
            <person name="Ohm R.A."/>
            <person name="Bhattacharya S.S."/>
            <person name="Shirouzu T."/>
            <person name="Yoshinaga Y."/>
            <person name="Martin F.M."/>
            <person name="Grigoriev I.V."/>
            <person name="Hibbett D.S."/>
        </authorList>
    </citation>
    <scope>NUCLEOTIDE SEQUENCE [LARGE SCALE GENOMIC DNA]</scope>
    <source>
        <strain evidence="2 3">HHB10207 ss-3</strain>
    </source>
</reference>
<proteinExistence type="predicted"/>
<keyword evidence="3" id="KW-1185">Reference proteome</keyword>
<gene>
    <name evidence="2" type="ORF">SISSUDRAFT_1131266</name>
</gene>
<dbReference type="Proteomes" id="UP000076798">
    <property type="component" value="Unassembled WGS sequence"/>
</dbReference>
<dbReference type="InterPro" id="IPR001810">
    <property type="entry name" value="F-box_dom"/>
</dbReference>
<name>A0A166ADZ7_9AGAM</name>
<accession>A0A166ADZ7</accession>
<evidence type="ECO:0000259" key="1">
    <source>
        <dbReference type="PROSITE" id="PS50181"/>
    </source>
</evidence>
<dbReference type="CDD" id="cd09917">
    <property type="entry name" value="F-box_SF"/>
    <property type="match status" value="1"/>
</dbReference>
<organism evidence="2 3">
    <name type="scientific">Sistotremastrum suecicum HHB10207 ss-3</name>
    <dbReference type="NCBI Taxonomy" id="1314776"/>
    <lineage>
        <taxon>Eukaryota</taxon>
        <taxon>Fungi</taxon>
        <taxon>Dikarya</taxon>
        <taxon>Basidiomycota</taxon>
        <taxon>Agaricomycotina</taxon>
        <taxon>Agaricomycetes</taxon>
        <taxon>Sistotremastrales</taxon>
        <taxon>Sistotremastraceae</taxon>
        <taxon>Sistotremastrum</taxon>
    </lineage>
</organism>
<dbReference type="PROSITE" id="PS50181">
    <property type="entry name" value="FBOX"/>
    <property type="match status" value="1"/>
</dbReference>